<dbReference type="Gene3D" id="3.40.50.300">
    <property type="entry name" value="P-loop containing nucleotide triphosphate hydrolases"/>
    <property type="match status" value="1"/>
</dbReference>
<feature type="compositionally biased region" description="Basic and acidic residues" evidence="3">
    <location>
        <begin position="20"/>
        <end position="34"/>
    </location>
</feature>
<dbReference type="InterPro" id="IPR027417">
    <property type="entry name" value="P-loop_NTPase"/>
</dbReference>
<keyword evidence="6" id="KW-1185">Reference proteome</keyword>
<dbReference type="EMBL" id="JACVVX010000004">
    <property type="protein sequence ID" value="MBD0415670.1"/>
    <property type="molecule type" value="Genomic_DNA"/>
</dbReference>
<evidence type="ECO:0000259" key="4">
    <source>
        <dbReference type="Pfam" id="PF01656"/>
    </source>
</evidence>
<gene>
    <name evidence="5" type="ORF">ICI42_13480</name>
</gene>
<sequence>MVRNFLQNDNQERIRTALQKAREQREPAVAKDHAAPASAVPQTKPGIWEKIPSIDPIAALGKNRLVSLGPSAPALAAFDILRTNVLHQLRQNNWTSVAITSPTAACGKTTVALNLAFSLARQKDCRTVLFDFDLRRPSIASALRQKNPPRIVDFIRGQHGIEDAFLRYDDNLAIASNSRPERLSAELLQSPEMPKTLKAVKQALAPDVMVFDLPPMLSNDDVMAFLPNVDCVILVAAAEATTLAEVDLCESELASQGHVLGVVLNKCRYMPDEYGY</sequence>
<dbReference type="Proteomes" id="UP000643405">
    <property type="component" value="Unassembled WGS sequence"/>
</dbReference>
<dbReference type="GO" id="GO:0004713">
    <property type="term" value="F:protein tyrosine kinase activity"/>
    <property type="evidence" value="ECO:0007669"/>
    <property type="project" value="TreeGrafter"/>
</dbReference>
<feature type="domain" description="CobQ/CobB/MinD/ParA nucleotide binding" evidence="4">
    <location>
        <begin position="97"/>
        <end position="267"/>
    </location>
</feature>
<evidence type="ECO:0000256" key="2">
    <source>
        <dbReference type="ARBA" id="ARBA00022840"/>
    </source>
</evidence>
<reference evidence="5" key="1">
    <citation type="submission" date="2020-09" db="EMBL/GenBank/DDBJ databases">
        <title>Genome seq and assembly of Tianweitania sp.</title>
        <authorList>
            <person name="Chhetri G."/>
        </authorList>
    </citation>
    <scope>NUCLEOTIDE SEQUENCE</scope>
    <source>
        <strain evidence="5">Rool2</strain>
    </source>
</reference>
<organism evidence="5 6">
    <name type="scientific">Oryzicola mucosus</name>
    <dbReference type="NCBI Taxonomy" id="2767425"/>
    <lineage>
        <taxon>Bacteria</taxon>
        <taxon>Pseudomonadati</taxon>
        <taxon>Pseudomonadota</taxon>
        <taxon>Alphaproteobacteria</taxon>
        <taxon>Hyphomicrobiales</taxon>
        <taxon>Phyllobacteriaceae</taxon>
        <taxon>Oryzicola</taxon>
    </lineage>
</organism>
<feature type="region of interest" description="Disordered" evidence="3">
    <location>
        <begin position="20"/>
        <end position="41"/>
    </location>
</feature>
<evidence type="ECO:0000256" key="1">
    <source>
        <dbReference type="ARBA" id="ARBA00022741"/>
    </source>
</evidence>
<keyword evidence="5" id="KW-0418">Kinase</keyword>
<keyword evidence="1" id="KW-0547">Nucleotide-binding</keyword>
<dbReference type="InterPro" id="IPR050445">
    <property type="entry name" value="Bact_polysacc_biosynth/exp"/>
</dbReference>
<accession>A0A8J6Q455</accession>
<dbReference type="InterPro" id="IPR005702">
    <property type="entry name" value="Wzc-like_C"/>
</dbReference>
<protein>
    <submittedName>
        <fullName evidence="5">CpsD/CapB family tyrosine-protein kinase</fullName>
    </submittedName>
</protein>
<name>A0A8J6Q455_9HYPH</name>
<keyword evidence="5" id="KW-0808">Transferase</keyword>
<dbReference type="AlphaFoldDB" id="A0A8J6Q455"/>
<evidence type="ECO:0000313" key="6">
    <source>
        <dbReference type="Proteomes" id="UP000643405"/>
    </source>
</evidence>
<dbReference type="PANTHER" id="PTHR32309">
    <property type="entry name" value="TYROSINE-PROTEIN KINASE"/>
    <property type="match status" value="1"/>
</dbReference>
<dbReference type="CDD" id="cd05387">
    <property type="entry name" value="BY-kinase"/>
    <property type="match status" value="1"/>
</dbReference>
<evidence type="ECO:0000313" key="5">
    <source>
        <dbReference type="EMBL" id="MBD0415670.1"/>
    </source>
</evidence>
<dbReference type="SUPFAM" id="SSF52540">
    <property type="entry name" value="P-loop containing nucleoside triphosphate hydrolases"/>
    <property type="match status" value="1"/>
</dbReference>
<dbReference type="GO" id="GO:0005886">
    <property type="term" value="C:plasma membrane"/>
    <property type="evidence" value="ECO:0007669"/>
    <property type="project" value="TreeGrafter"/>
</dbReference>
<dbReference type="InterPro" id="IPR002586">
    <property type="entry name" value="CobQ/CobB/MinD/ParA_Nub-bd_dom"/>
</dbReference>
<keyword evidence="2" id="KW-0067">ATP-binding</keyword>
<evidence type="ECO:0000256" key="3">
    <source>
        <dbReference type="SAM" id="MobiDB-lite"/>
    </source>
</evidence>
<dbReference type="PANTHER" id="PTHR32309:SF13">
    <property type="entry name" value="FERRIC ENTEROBACTIN TRANSPORT PROTEIN FEPE"/>
    <property type="match status" value="1"/>
</dbReference>
<comment type="caution">
    <text evidence="5">The sequence shown here is derived from an EMBL/GenBank/DDBJ whole genome shotgun (WGS) entry which is preliminary data.</text>
</comment>
<proteinExistence type="predicted"/>
<dbReference type="Pfam" id="PF01656">
    <property type="entry name" value="CbiA"/>
    <property type="match status" value="1"/>
</dbReference>